<accession>A0ACA9SD30</accession>
<reference evidence="1" key="1">
    <citation type="submission" date="2021-06" db="EMBL/GenBank/DDBJ databases">
        <authorList>
            <person name="Kallberg Y."/>
            <person name="Tangrot J."/>
            <person name="Rosling A."/>
        </authorList>
    </citation>
    <scope>NUCLEOTIDE SEQUENCE</scope>
    <source>
        <strain evidence="1">MA461A</strain>
    </source>
</reference>
<proteinExistence type="predicted"/>
<comment type="caution">
    <text evidence="1">The sequence shown here is derived from an EMBL/GenBank/DDBJ whole genome shotgun (WGS) entry which is preliminary data.</text>
</comment>
<evidence type="ECO:0000313" key="2">
    <source>
        <dbReference type="Proteomes" id="UP000789920"/>
    </source>
</evidence>
<keyword evidence="2" id="KW-1185">Reference proteome</keyword>
<name>A0ACA9SD30_9GLOM</name>
<dbReference type="Proteomes" id="UP000789920">
    <property type="component" value="Unassembled WGS sequence"/>
</dbReference>
<evidence type="ECO:0000313" key="1">
    <source>
        <dbReference type="EMBL" id="CAG8834169.1"/>
    </source>
</evidence>
<feature type="non-terminal residue" evidence="1">
    <location>
        <position position="1"/>
    </location>
</feature>
<dbReference type="EMBL" id="CAJVQC010108400">
    <property type="protein sequence ID" value="CAG8834169.1"/>
    <property type="molecule type" value="Genomic_DNA"/>
</dbReference>
<gene>
    <name evidence="1" type="ORF">RPERSI_LOCUS29104</name>
</gene>
<sequence>PDPPDSLNTNSNHTPPTVCWYKRPGFARILSRLIVDSPLLSIPSSKRLLSPS</sequence>
<organism evidence="1 2">
    <name type="scientific">Racocetra persica</name>
    <dbReference type="NCBI Taxonomy" id="160502"/>
    <lineage>
        <taxon>Eukaryota</taxon>
        <taxon>Fungi</taxon>
        <taxon>Fungi incertae sedis</taxon>
        <taxon>Mucoromycota</taxon>
        <taxon>Glomeromycotina</taxon>
        <taxon>Glomeromycetes</taxon>
        <taxon>Diversisporales</taxon>
        <taxon>Gigasporaceae</taxon>
        <taxon>Racocetra</taxon>
    </lineage>
</organism>
<protein>
    <submittedName>
        <fullName evidence="1">29805_t:CDS:1</fullName>
    </submittedName>
</protein>